<reference evidence="2 3" key="1">
    <citation type="submission" date="2012-01" db="EMBL/GenBank/DDBJ databases">
        <title>Complete sequence of chromosome of Clostridium pasteurianum BC1.</title>
        <authorList>
            <consortium name="US DOE Joint Genome Institute"/>
            <person name="Lucas S."/>
            <person name="Han J."/>
            <person name="Lapidus A."/>
            <person name="Cheng J.-F."/>
            <person name="Goodwin L."/>
            <person name="Pitluck S."/>
            <person name="Peters L."/>
            <person name="Mikhailova N."/>
            <person name="Teshima H."/>
            <person name="Detter J.C."/>
            <person name="Han C."/>
            <person name="Tapia R."/>
            <person name="Land M."/>
            <person name="Hauser L."/>
            <person name="Kyrpides N."/>
            <person name="Ivanova N."/>
            <person name="Pagani I."/>
            <person name="Dunn J."/>
            <person name="Taghavi S."/>
            <person name="Francis A."/>
            <person name="van der Lelie D."/>
            <person name="Woyke T."/>
        </authorList>
    </citation>
    <scope>NUCLEOTIDE SEQUENCE [LARGE SCALE GENOMIC DNA]</scope>
    <source>
        <strain evidence="2 3">BC1</strain>
    </source>
</reference>
<name>R4JYB0_CLOPA</name>
<feature type="domain" description="Erythromycin biosynthesis protein CIII-like C-terminal" evidence="1">
    <location>
        <begin position="269"/>
        <end position="366"/>
    </location>
</feature>
<dbReference type="eggNOG" id="COG1819">
    <property type="taxonomic scope" value="Bacteria"/>
</dbReference>
<keyword evidence="2" id="KW-0808">Transferase</keyword>
<dbReference type="Proteomes" id="UP000013523">
    <property type="component" value="Chromosome"/>
</dbReference>
<proteinExistence type="predicted"/>
<protein>
    <submittedName>
        <fullName evidence="2">UDP-glucoronosyl and UDP-glucosyl transferase</fullName>
    </submittedName>
</protein>
<gene>
    <name evidence="2" type="ORF">Clopa_0776</name>
</gene>
<dbReference type="STRING" id="86416.Clopa_0776"/>
<accession>R4JYB0</accession>
<dbReference type="GO" id="GO:0016757">
    <property type="term" value="F:glycosyltransferase activity"/>
    <property type="evidence" value="ECO:0007669"/>
    <property type="project" value="UniProtKB-ARBA"/>
</dbReference>
<evidence type="ECO:0000313" key="2">
    <source>
        <dbReference type="EMBL" id="AGK95807.1"/>
    </source>
</evidence>
<dbReference type="RefSeq" id="WP_015614131.1">
    <property type="nucleotide sequence ID" value="NC_021182.1"/>
</dbReference>
<evidence type="ECO:0000313" key="3">
    <source>
        <dbReference type="Proteomes" id="UP000013523"/>
    </source>
</evidence>
<dbReference type="AlphaFoldDB" id="R4JYB0"/>
<evidence type="ECO:0000259" key="1">
    <source>
        <dbReference type="Pfam" id="PF06722"/>
    </source>
</evidence>
<dbReference type="HOGENOM" id="CLU_058757_0_0_9"/>
<organism evidence="2 3">
    <name type="scientific">Clostridium pasteurianum BC1</name>
    <dbReference type="NCBI Taxonomy" id="86416"/>
    <lineage>
        <taxon>Bacteria</taxon>
        <taxon>Bacillati</taxon>
        <taxon>Bacillota</taxon>
        <taxon>Clostridia</taxon>
        <taxon>Eubacteriales</taxon>
        <taxon>Clostridiaceae</taxon>
        <taxon>Clostridium</taxon>
    </lineage>
</organism>
<dbReference type="Gene3D" id="3.40.50.2000">
    <property type="entry name" value="Glycogen Phosphorylase B"/>
    <property type="match status" value="2"/>
</dbReference>
<dbReference type="KEGG" id="cpas:Clopa_0776"/>
<dbReference type="SUPFAM" id="SSF53756">
    <property type="entry name" value="UDP-Glycosyltransferase/glycogen phosphorylase"/>
    <property type="match status" value="1"/>
</dbReference>
<dbReference type="PATRIC" id="fig|86416.3.peg.765"/>
<dbReference type="Pfam" id="PF06722">
    <property type="entry name" value="EryCIII-like_C"/>
    <property type="match status" value="1"/>
</dbReference>
<sequence length="385" mass="43150">MRILITPMSAMVETSGPFSRVIALCNKLLEGQHVVSMCAAEDVNYRRIEGVKNYFAPVPSPLGMPMFIGKNVLKVAQFSGIQKKKKVNSFEEVLHFVGAIDKKHFANDVNCIRKAIQDFRPDVVYSEFRIASIVAAKLENIKVITGYSYPVQTSFASNPEYSKGVKEFLKENNLPNVESCLDIFNWADLKIVPSSYELEPINDKSVVFTGPFSVPERRSLDLNRDKIIAYMGNGTISPKKEIDELTKAFEKSNYKIYIATEQVNPYKKDNITIDRRFDFNKLMPEAIAYINHGGQNSIMTGLIFGVPQIICAGNVFERQYNASSIVKLKAGVSLETEQFTSQIIKNTVKTFENETFHIENSKSAGEKLIKLGGVSKVVEILESIA</sequence>
<keyword evidence="3" id="KW-1185">Reference proteome</keyword>
<dbReference type="OrthoDB" id="6620093at2"/>
<dbReference type="EMBL" id="CP003261">
    <property type="protein sequence ID" value="AGK95807.1"/>
    <property type="molecule type" value="Genomic_DNA"/>
</dbReference>
<dbReference type="InterPro" id="IPR010610">
    <property type="entry name" value="EryCIII-like_C"/>
</dbReference>